<dbReference type="Gramene" id="Mp3g03770.1">
    <property type="protein sequence ID" value="Mp3g03770.1.cds"/>
    <property type="gene ID" value="Mp3g03770"/>
</dbReference>
<dbReference type="EMBL" id="KZ772694">
    <property type="protein sequence ID" value="PTQ44066.1"/>
    <property type="molecule type" value="Genomic_DNA"/>
</dbReference>
<feature type="region of interest" description="Disordered" evidence="1">
    <location>
        <begin position="219"/>
        <end position="242"/>
    </location>
</feature>
<sequence>MEELLLSGLHGEYKIAAIRLQLKHGEVEIGPTHKKKKKKKKMEKMEMEMEEEKGRSGDAADVVLQVYNAFAHEVRIEYQPAVKQQDTQWRFACDGLVLKTVVPYHFWTTYLFPHEQPEQEDEGEDEGDDEEEDDDADDDADRVPPNPSPSPSPSSSSAAAAGGAFTPDMAEYEAPSAPSSHASDLYSRLGRGSMMQQHQQQHDRRPVPKVLLPIDEFNKPAHHRHSHRRSVAFANSSEAGKKKSELTSAMIEEISEKEIKVRLSRPASTSNRANDVGFAATESIERVIRVKCYRPSALEVTSRELSRGTTPCCSATEECKFLEGKFGLHRDRSEDTGLQPLRQCYGPRELPAPRLESADELMHRRASGQPTTTRADRATTIDAATSPLRSPTKIGAPEFQFGGSEFALAPRAEKGSLFGYGQQYNVLTVGKIMLEEEPGDGARSMWMSSRGDEGLFAVPVERIDRGKISADSLKAFLDFLAKERSMFFRKGRQNLGAERERSEPTTATLSCSCFKPRAVMDVDDMTFAPTGTATATARVRSLLVPRRWRFWTWNQKKGAD</sequence>
<dbReference type="Proteomes" id="UP000244005">
    <property type="component" value="Unassembled WGS sequence"/>
</dbReference>
<feature type="compositionally biased region" description="Basic residues" evidence="1">
    <location>
        <begin position="220"/>
        <end position="230"/>
    </location>
</feature>
<organism evidence="2 3">
    <name type="scientific">Marchantia polymorpha</name>
    <name type="common">Common liverwort</name>
    <name type="synonym">Marchantia aquatica</name>
    <dbReference type="NCBI Taxonomy" id="3197"/>
    <lineage>
        <taxon>Eukaryota</taxon>
        <taxon>Viridiplantae</taxon>
        <taxon>Streptophyta</taxon>
        <taxon>Embryophyta</taxon>
        <taxon>Marchantiophyta</taxon>
        <taxon>Marchantiopsida</taxon>
        <taxon>Marchantiidae</taxon>
        <taxon>Marchantiales</taxon>
        <taxon>Marchantiaceae</taxon>
        <taxon>Marchantia</taxon>
    </lineage>
</organism>
<dbReference type="AlphaFoldDB" id="A0A2R6XD85"/>
<feature type="region of interest" description="Disordered" evidence="1">
    <location>
        <begin position="113"/>
        <end position="162"/>
    </location>
</feature>
<evidence type="ECO:0000256" key="1">
    <source>
        <dbReference type="SAM" id="MobiDB-lite"/>
    </source>
</evidence>
<reference evidence="3" key="1">
    <citation type="journal article" date="2017" name="Cell">
        <title>Insights into land plant evolution garnered from the Marchantia polymorpha genome.</title>
        <authorList>
            <person name="Bowman J.L."/>
            <person name="Kohchi T."/>
            <person name="Yamato K.T."/>
            <person name="Jenkins J."/>
            <person name="Shu S."/>
            <person name="Ishizaki K."/>
            <person name="Yamaoka S."/>
            <person name="Nishihama R."/>
            <person name="Nakamura Y."/>
            <person name="Berger F."/>
            <person name="Adam C."/>
            <person name="Aki S.S."/>
            <person name="Althoff F."/>
            <person name="Araki T."/>
            <person name="Arteaga-Vazquez M.A."/>
            <person name="Balasubrmanian S."/>
            <person name="Barry K."/>
            <person name="Bauer D."/>
            <person name="Boehm C.R."/>
            <person name="Briginshaw L."/>
            <person name="Caballero-Perez J."/>
            <person name="Catarino B."/>
            <person name="Chen F."/>
            <person name="Chiyoda S."/>
            <person name="Chovatia M."/>
            <person name="Davies K.M."/>
            <person name="Delmans M."/>
            <person name="Demura T."/>
            <person name="Dierschke T."/>
            <person name="Dolan L."/>
            <person name="Dorantes-Acosta A.E."/>
            <person name="Eklund D.M."/>
            <person name="Florent S.N."/>
            <person name="Flores-Sandoval E."/>
            <person name="Fujiyama A."/>
            <person name="Fukuzawa H."/>
            <person name="Galik B."/>
            <person name="Grimanelli D."/>
            <person name="Grimwood J."/>
            <person name="Grossniklaus U."/>
            <person name="Hamada T."/>
            <person name="Haseloff J."/>
            <person name="Hetherington A.J."/>
            <person name="Higo A."/>
            <person name="Hirakawa Y."/>
            <person name="Hundley H.N."/>
            <person name="Ikeda Y."/>
            <person name="Inoue K."/>
            <person name="Inoue S.I."/>
            <person name="Ishida S."/>
            <person name="Jia Q."/>
            <person name="Kakita M."/>
            <person name="Kanazawa T."/>
            <person name="Kawai Y."/>
            <person name="Kawashima T."/>
            <person name="Kennedy M."/>
            <person name="Kinose K."/>
            <person name="Kinoshita T."/>
            <person name="Kohara Y."/>
            <person name="Koide E."/>
            <person name="Komatsu K."/>
            <person name="Kopischke S."/>
            <person name="Kubo M."/>
            <person name="Kyozuka J."/>
            <person name="Lagercrantz U."/>
            <person name="Lin S.S."/>
            <person name="Lindquist E."/>
            <person name="Lipzen A.M."/>
            <person name="Lu C.W."/>
            <person name="De Luna E."/>
            <person name="Martienssen R.A."/>
            <person name="Minamino N."/>
            <person name="Mizutani M."/>
            <person name="Mizutani M."/>
            <person name="Mochizuki N."/>
            <person name="Monte I."/>
            <person name="Mosher R."/>
            <person name="Nagasaki H."/>
            <person name="Nakagami H."/>
            <person name="Naramoto S."/>
            <person name="Nishitani K."/>
            <person name="Ohtani M."/>
            <person name="Okamoto T."/>
            <person name="Okumura M."/>
            <person name="Phillips J."/>
            <person name="Pollak B."/>
            <person name="Reinders A."/>
            <person name="Rovekamp M."/>
            <person name="Sano R."/>
            <person name="Sawa S."/>
            <person name="Schmid M.W."/>
            <person name="Shirakawa M."/>
            <person name="Solano R."/>
            <person name="Spunde A."/>
            <person name="Suetsugu N."/>
            <person name="Sugano S."/>
            <person name="Sugiyama A."/>
            <person name="Sun R."/>
            <person name="Suzuki Y."/>
            <person name="Takenaka M."/>
            <person name="Takezawa D."/>
            <person name="Tomogane H."/>
            <person name="Tsuzuki M."/>
            <person name="Ueda T."/>
            <person name="Umeda M."/>
            <person name="Ward J.M."/>
            <person name="Watanabe Y."/>
            <person name="Yazaki K."/>
            <person name="Yokoyama R."/>
            <person name="Yoshitake Y."/>
            <person name="Yotsui I."/>
            <person name="Zachgo S."/>
            <person name="Schmutz J."/>
        </authorList>
    </citation>
    <scope>NUCLEOTIDE SEQUENCE [LARGE SCALE GENOMIC DNA]</scope>
    <source>
        <strain evidence="3">Tak-1</strain>
    </source>
</reference>
<dbReference type="OrthoDB" id="10485936at2759"/>
<name>A0A2R6XD85_MARPO</name>
<feature type="compositionally biased region" description="Acidic residues" evidence="1">
    <location>
        <begin position="118"/>
        <end position="140"/>
    </location>
</feature>
<keyword evidence="3" id="KW-1185">Reference proteome</keyword>
<protein>
    <submittedName>
        <fullName evidence="2">Uncharacterized protein</fullName>
    </submittedName>
</protein>
<evidence type="ECO:0000313" key="2">
    <source>
        <dbReference type="EMBL" id="PTQ44066.1"/>
    </source>
</evidence>
<gene>
    <name evidence="2" type="ORF">MARPO_0022s0155</name>
</gene>
<evidence type="ECO:0000313" key="3">
    <source>
        <dbReference type="Proteomes" id="UP000244005"/>
    </source>
</evidence>
<accession>A0A2R6XD85</accession>
<proteinExistence type="predicted"/>